<organism evidence="2 3">
    <name type="scientific">Papaver somniferum</name>
    <name type="common">Opium poppy</name>
    <dbReference type="NCBI Taxonomy" id="3469"/>
    <lineage>
        <taxon>Eukaryota</taxon>
        <taxon>Viridiplantae</taxon>
        <taxon>Streptophyta</taxon>
        <taxon>Embryophyta</taxon>
        <taxon>Tracheophyta</taxon>
        <taxon>Spermatophyta</taxon>
        <taxon>Magnoliopsida</taxon>
        <taxon>Ranunculales</taxon>
        <taxon>Papaveraceae</taxon>
        <taxon>Papaveroideae</taxon>
        <taxon>Papaver</taxon>
    </lineage>
</organism>
<dbReference type="Gramene" id="RZC47852">
    <property type="protein sequence ID" value="RZC47852"/>
    <property type="gene ID" value="C5167_040818"/>
</dbReference>
<accession>A0A4Y7IJG8</accession>
<dbReference type="Proteomes" id="UP000316621">
    <property type="component" value="Chromosome 1"/>
</dbReference>
<keyword evidence="1" id="KW-0732">Signal</keyword>
<gene>
    <name evidence="2" type="ORF">C5167_040818</name>
</gene>
<sequence>MLGMLNYIWLLILLILRKNKKLKYVLLKEMQNMVDRSIVNIGLQNQQASVAVMRVDCRSSLYCCKFS</sequence>
<evidence type="ECO:0000256" key="1">
    <source>
        <dbReference type="SAM" id="SignalP"/>
    </source>
</evidence>
<dbReference type="AlphaFoldDB" id="A0A4Y7IJG8"/>
<proteinExistence type="predicted"/>
<protein>
    <submittedName>
        <fullName evidence="2">Uncharacterized protein</fullName>
    </submittedName>
</protein>
<dbReference type="EMBL" id="CM010715">
    <property type="protein sequence ID" value="RZC47852.1"/>
    <property type="molecule type" value="Genomic_DNA"/>
</dbReference>
<feature type="chain" id="PRO_5021358574" evidence="1">
    <location>
        <begin position="22"/>
        <end position="67"/>
    </location>
</feature>
<evidence type="ECO:0000313" key="3">
    <source>
        <dbReference type="Proteomes" id="UP000316621"/>
    </source>
</evidence>
<name>A0A4Y7IJG8_PAPSO</name>
<evidence type="ECO:0000313" key="2">
    <source>
        <dbReference type="EMBL" id="RZC47852.1"/>
    </source>
</evidence>
<feature type="signal peptide" evidence="1">
    <location>
        <begin position="1"/>
        <end position="21"/>
    </location>
</feature>
<keyword evidence="3" id="KW-1185">Reference proteome</keyword>
<reference evidence="2 3" key="1">
    <citation type="journal article" date="2018" name="Science">
        <title>The opium poppy genome and morphinan production.</title>
        <authorList>
            <person name="Guo L."/>
            <person name="Winzer T."/>
            <person name="Yang X."/>
            <person name="Li Y."/>
            <person name="Ning Z."/>
            <person name="He Z."/>
            <person name="Teodor R."/>
            <person name="Lu Y."/>
            <person name="Bowser T.A."/>
            <person name="Graham I.A."/>
            <person name="Ye K."/>
        </authorList>
    </citation>
    <scope>NUCLEOTIDE SEQUENCE [LARGE SCALE GENOMIC DNA]</scope>
    <source>
        <strain evidence="3">cv. HN1</strain>
        <tissue evidence="2">Leaves</tissue>
    </source>
</reference>